<dbReference type="Gene3D" id="3.30.1330.10">
    <property type="entry name" value="PurM-like, N-terminal domain"/>
    <property type="match status" value="1"/>
</dbReference>
<dbReference type="GO" id="GO:0004756">
    <property type="term" value="F:selenide, water dikinase activity"/>
    <property type="evidence" value="ECO:0007669"/>
    <property type="project" value="TreeGrafter"/>
</dbReference>
<dbReference type="Pfam" id="PF02769">
    <property type="entry name" value="AIRS_C"/>
    <property type="match status" value="1"/>
</dbReference>
<dbReference type="Pfam" id="PF00586">
    <property type="entry name" value="AIRS"/>
    <property type="match status" value="1"/>
</dbReference>
<dbReference type="EMBL" id="MFAF01000082">
    <property type="protein sequence ID" value="OGD75147.1"/>
    <property type="molecule type" value="Genomic_DNA"/>
</dbReference>
<feature type="domain" description="PurM-like C-terminal" evidence="7">
    <location>
        <begin position="140"/>
        <end position="315"/>
    </location>
</feature>
<dbReference type="GO" id="GO:0005524">
    <property type="term" value="F:ATP binding"/>
    <property type="evidence" value="ECO:0007669"/>
    <property type="project" value="UniProtKB-KW"/>
</dbReference>
<evidence type="ECO:0000256" key="4">
    <source>
        <dbReference type="ARBA" id="ARBA00022840"/>
    </source>
</evidence>
<dbReference type="GO" id="GO:0005737">
    <property type="term" value="C:cytoplasm"/>
    <property type="evidence" value="ECO:0007669"/>
    <property type="project" value="TreeGrafter"/>
</dbReference>
<evidence type="ECO:0000256" key="3">
    <source>
        <dbReference type="ARBA" id="ARBA00022777"/>
    </source>
</evidence>
<dbReference type="InterPro" id="IPR016188">
    <property type="entry name" value="PurM-like_N"/>
</dbReference>
<dbReference type="CDD" id="cd02195">
    <property type="entry name" value="SelD"/>
    <property type="match status" value="1"/>
</dbReference>
<accession>A0A1F5F674</accession>
<dbReference type="InterPro" id="IPR010918">
    <property type="entry name" value="PurM-like_C_dom"/>
</dbReference>
<dbReference type="PANTHER" id="PTHR10256:SF0">
    <property type="entry name" value="INACTIVE SELENIDE, WATER DIKINASE-LIKE PROTEIN-RELATED"/>
    <property type="match status" value="1"/>
</dbReference>
<keyword evidence="3 8" id="KW-0418">Kinase</keyword>
<dbReference type="InterPro" id="IPR036676">
    <property type="entry name" value="PurM-like_C_sf"/>
</dbReference>
<keyword evidence="5" id="KW-0711">Selenium</keyword>
<dbReference type="Gene3D" id="3.90.650.10">
    <property type="entry name" value="PurM-like C-terminal domain"/>
    <property type="match status" value="1"/>
</dbReference>
<feature type="domain" description="PurM-like N-terminal" evidence="6">
    <location>
        <begin position="21"/>
        <end position="126"/>
    </location>
</feature>
<evidence type="ECO:0000259" key="6">
    <source>
        <dbReference type="Pfam" id="PF00586"/>
    </source>
</evidence>
<evidence type="ECO:0000259" key="7">
    <source>
        <dbReference type="Pfam" id="PF02769"/>
    </source>
</evidence>
<dbReference type="PIRSF" id="PIRSF036407">
    <property type="entry name" value="Selenphspht_syn"/>
    <property type="match status" value="1"/>
</dbReference>
<keyword evidence="2" id="KW-0547">Nucleotide-binding</keyword>
<keyword evidence="1" id="KW-0808">Transferase</keyword>
<dbReference type="GO" id="GO:0016260">
    <property type="term" value="P:selenocysteine biosynthetic process"/>
    <property type="evidence" value="ECO:0007669"/>
    <property type="project" value="TreeGrafter"/>
</dbReference>
<evidence type="ECO:0000313" key="8">
    <source>
        <dbReference type="EMBL" id="OGD75147.1"/>
    </source>
</evidence>
<dbReference type="NCBIfam" id="TIGR00476">
    <property type="entry name" value="selD"/>
    <property type="match status" value="1"/>
</dbReference>
<dbReference type="InterPro" id="IPR036921">
    <property type="entry name" value="PurM-like_N_sf"/>
</dbReference>
<dbReference type="SUPFAM" id="SSF55326">
    <property type="entry name" value="PurM N-terminal domain-like"/>
    <property type="match status" value="1"/>
</dbReference>
<dbReference type="PANTHER" id="PTHR10256">
    <property type="entry name" value="SELENIDE, WATER DIKINASE"/>
    <property type="match status" value="1"/>
</dbReference>
<protein>
    <submittedName>
        <fullName evidence="8">Selenide, water dikinase SelD</fullName>
    </submittedName>
</protein>
<reference evidence="8 9" key="1">
    <citation type="journal article" date="2016" name="Nat. Commun.">
        <title>Thousands of microbial genomes shed light on interconnected biogeochemical processes in an aquifer system.</title>
        <authorList>
            <person name="Anantharaman K."/>
            <person name="Brown C.T."/>
            <person name="Hug L.A."/>
            <person name="Sharon I."/>
            <person name="Castelle C.J."/>
            <person name="Probst A.J."/>
            <person name="Thomas B.C."/>
            <person name="Singh A."/>
            <person name="Wilkins M.J."/>
            <person name="Karaoz U."/>
            <person name="Brodie E.L."/>
            <person name="Williams K.H."/>
            <person name="Hubbard S.S."/>
            <person name="Banfield J.F."/>
        </authorList>
    </citation>
    <scope>NUCLEOTIDE SEQUENCE [LARGE SCALE GENOMIC DNA]</scope>
</reference>
<evidence type="ECO:0000256" key="1">
    <source>
        <dbReference type="ARBA" id="ARBA00022679"/>
    </source>
</evidence>
<proteinExistence type="predicted"/>
<comment type="caution">
    <text evidence="8">The sequence shown here is derived from an EMBL/GenBank/DDBJ whole genome shotgun (WGS) entry which is preliminary data.</text>
</comment>
<keyword evidence="4" id="KW-0067">ATP-binding</keyword>
<name>A0A1F5F674_9BACT</name>
<sequence>MLDALPPVTDKRLLSPIHHADDAGAVRLGDGRVLLATTDFFTPVVDDPADYGRIAAANALSDIYAMGAEPLGALNIACYPDRDFPLEYLIEVLRGGQEKMDEAGALLLGGHTVTDVEFKYGLAVFAICREEDLWQNKGAQPGDFIALTKPLGSGILATAQKADDLSPEGLKKLVAVASRLNRYSAKIMRSLEPRAVTDVTGFGLVGHALEVARNSQVRLEIATDALPLISPEVLAAMDERLKPGGLFKNIAAYADEVTVREGVPERLAHLAHDPQTSGGLLFFDAAPKWPDYERAFAAAGETLWRIGEVTRGRGMYLK</sequence>
<evidence type="ECO:0000313" key="9">
    <source>
        <dbReference type="Proteomes" id="UP000177187"/>
    </source>
</evidence>
<gene>
    <name evidence="8" type="ORF">A2Y64_09100</name>
</gene>
<dbReference type="Proteomes" id="UP000177187">
    <property type="component" value="Unassembled WGS sequence"/>
</dbReference>
<organism evidence="8 9">
    <name type="scientific">Candidatus Coatesbacteria bacterium RBG_13_66_14</name>
    <dbReference type="NCBI Taxonomy" id="1817816"/>
    <lineage>
        <taxon>Bacteria</taxon>
        <taxon>Candidatus Coatesiibacteriota</taxon>
    </lineage>
</organism>
<evidence type="ECO:0000256" key="2">
    <source>
        <dbReference type="ARBA" id="ARBA00022741"/>
    </source>
</evidence>
<dbReference type="AlphaFoldDB" id="A0A1F5F674"/>
<dbReference type="SUPFAM" id="SSF56042">
    <property type="entry name" value="PurM C-terminal domain-like"/>
    <property type="match status" value="1"/>
</dbReference>
<dbReference type="STRING" id="1817816.A2Y64_09100"/>
<dbReference type="InterPro" id="IPR004536">
    <property type="entry name" value="SPS/SelD"/>
</dbReference>
<evidence type="ECO:0000256" key="5">
    <source>
        <dbReference type="ARBA" id="ARBA00023266"/>
    </source>
</evidence>